<sequence>MGGVVVGRLHPAPGVAGTNGHHLLQQQLRIQAPHLGVIKVETSPNSTPVEYNNNSSHNISGSGVTGNSSNSNTSTHRSSTNEG</sequence>
<dbReference type="Proteomes" id="UP000078200">
    <property type="component" value="Unassembled WGS sequence"/>
</dbReference>
<evidence type="ECO:0000313" key="2">
    <source>
        <dbReference type="EnsemblMetazoa" id="GAUT024857-PA"/>
    </source>
</evidence>
<reference evidence="2" key="1">
    <citation type="submission" date="2020-05" db="UniProtKB">
        <authorList>
            <consortium name="EnsemblMetazoa"/>
        </authorList>
    </citation>
    <scope>IDENTIFICATION</scope>
    <source>
        <strain evidence="2">TTRI</strain>
    </source>
</reference>
<feature type="region of interest" description="Disordered" evidence="1">
    <location>
        <begin position="43"/>
        <end position="83"/>
    </location>
</feature>
<dbReference type="AlphaFoldDB" id="A0A1A9V3T4"/>
<dbReference type="EnsemblMetazoa" id="GAUT024857-RA">
    <property type="protein sequence ID" value="GAUT024857-PA"/>
    <property type="gene ID" value="GAUT024857"/>
</dbReference>
<proteinExistence type="predicted"/>
<evidence type="ECO:0000313" key="3">
    <source>
        <dbReference type="Proteomes" id="UP000078200"/>
    </source>
</evidence>
<dbReference type="VEuPathDB" id="VectorBase:GAUT024857"/>
<organism evidence="2 3">
    <name type="scientific">Glossina austeni</name>
    <name type="common">Savannah tsetse fly</name>
    <dbReference type="NCBI Taxonomy" id="7395"/>
    <lineage>
        <taxon>Eukaryota</taxon>
        <taxon>Metazoa</taxon>
        <taxon>Ecdysozoa</taxon>
        <taxon>Arthropoda</taxon>
        <taxon>Hexapoda</taxon>
        <taxon>Insecta</taxon>
        <taxon>Pterygota</taxon>
        <taxon>Neoptera</taxon>
        <taxon>Endopterygota</taxon>
        <taxon>Diptera</taxon>
        <taxon>Brachycera</taxon>
        <taxon>Muscomorpha</taxon>
        <taxon>Hippoboscoidea</taxon>
        <taxon>Glossinidae</taxon>
        <taxon>Glossina</taxon>
    </lineage>
</organism>
<name>A0A1A9V3T4_GLOAU</name>
<feature type="compositionally biased region" description="Low complexity" evidence="1">
    <location>
        <begin position="52"/>
        <end position="83"/>
    </location>
</feature>
<keyword evidence="3" id="KW-1185">Reference proteome</keyword>
<evidence type="ECO:0000256" key="1">
    <source>
        <dbReference type="SAM" id="MobiDB-lite"/>
    </source>
</evidence>
<protein>
    <submittedName>
        <fullName evidence="2">Uncharacterized protein</fullName>
    </submittedName>
</protein>
<accession>A0A1A9V3T4</accession>